<organism evidence="2 3">
    <name type="scientific">Drosophila lebanonensis</name>
    <name type="common">Fruit fly</name>
    <name type="synonym">Scaptodrosophila lebanonensis</name>
    <dbReference type="NCBI Taxonomy" id="7225"/>
    <lineage>
        <taxon>Eukaryota</taxon>
        <taxon>Metazoa</taxon>
        <taxon>Ecdysozoa</taxon>
        <taxon>Arthropoda</taxon>
        <taxon>Hexapoda</taxon>
        <taxon>Insecta</taxon>
        <taxon>Pterygota</taxon>
        <taxon>Neoptera</taxon>
        <taxon>Endopterygota</taxon>
        <taxon>Diptera</taxon>
        <taxon>Brachycera</taxon>
        <taxon>Muscomorpha</taxon>
        <taxon>Ephydroidea</taxon>
        <taxon>Drosophilidae</taxon>
        <taxon>Scaptodrosophila</taxon>
    </lineage>
</organism>
<protein>
    <submittedName>
        <fullName evidence="3">Uncharacterized protein LOC115626124</fullName>
    </submittedName>
</protein>
<gene>
    <name evidence="3" type="primary">LOC115626124</name>
</gene>
<evidence type="ECO:0000313" key="3">
    <source>
        <dbReference type="RefSeq" id="XP_030377238.1"/>
    </source>
</evidence>
<dbReference type="GeneID" id="115626124"/>
<keyword evidence="2" id="KW-1185">Reference proteome</keyword>
<evidence type="ECO:0000256" key="1">
    <source>
        <dbReference type="SAM" id="MobiDB-lite"/>
    </source>
</evidence>
<evidence type="ECO:0000313" key="2">
    <source>
        <dbReference type="Proteomes" id="UP000504634"/>
    </source>
</evidence>
<accession>A0A6J2TQ52</accession>
<reference evidence="3" key="1">
    <citation type="submission" date="2025-08" db="UniProtKB">
        <authorList>
            <consortium name="RefSeq"/>
        </authorList>
    </citation>
    <scope>IDENTIFICATION</scope>
    <source>
        <strain evidence="3">11010-0011.00</strain>
        <tissue evidence="3">Whole body</tissue>
    </source>
</reference>
<dbReference type="OrthoDB" id="368909at2759"/>
<proteinExistence type="predicted"/>
<sequence length="103" mass="11046">MAAMSNELCSDTRPPGASTFKPIIMTNAPDLKQGEKSANTLSMGRKKLQKCCTDPDANIVLSNCATFLAEGQEPTFVGNVMAPGYKIATFSVDMRPEDAEEAQ</sequence>
<feature type="region of interest" description="Disordered" evidence="1">
    <location>
        <begin position="1"/>
        <end position="31"/>
    </location>
</feature>
<dbReference type="Proteomes" id="UP000504634">
    <property type="component" value="Unplaced"/>
</dbReference>
<name>A0A6J2TQ52_DROLE</name>
<dbReference type="RefSeq" id="XP_030377238.1">
    <property type="nucleotide sequence ID" value="XM_030521378.1"/>
</dbReference>
<dbReference type="AlphaFoldDB" id="A0A6J2TQ52"/>